<name>A0A1J0A694_9ENTE</name>
<organism evidence="2 3">
    <name type="scientific">Vagococcus teuberi</name>
    <dbReference type="NCBI Taxonomy" id="519472"/>
    <lineage>
        <taxon>Bacteria</taxon>
        <taxon>Bacillati</taxon>
        <taxon>Bacillota</taxon>
        <taxon>Bacilli</taxon>
        <taxon>Lactobacillales</taxon>
        <taxon>Enterococcaceae</taxon>
        <taxon>Vagococcus</taxon>
    </lineage>
</organism>
<dbReference type="STRING" id="519472.BHY08_06205"/>
<dbReference type="OrthoDB" id="2168040at2"/>
<protein>
    <recommendedName>
        <fullName evidence="1">Helicase Helix-turn-helix domain-containing protein</fullName>
    </recommendedName>
</protein>
<evidence type="ECO:0000259" key="1">
    <source>
        <dbReference type="Pfam" id="PF14493"/>
    </source>
</evidence>
<accession>A0A1J0A694</accession>
<dbReference type="Pfam" id="PF14493">
    <property type="entry name" value="HTH_40"/>
    <property type="match status" value="1"/>
</dbReference>
<dbReference type="InterPro" id="IPR029491">
    <property type="entry name" value="Helicase_HTH"/>
</dbReference>
<evidence type="ECO:0000313" key="3">
    <source>
        <dbReference type="Proteomes" id="UP000191200"/>
    </source>
</evidence>
<gene>
    <name evidence="2" type="ORF">BHY08_06205</name>
</gene>
<proteinExistence type="predicted"/>
<dbReference type="Proteomes" id="UP000191200">
    <property type="component" value="Chromosome"/>
</dbReference>
<dbReference type="EMBL" id="CP017267">
    <property type="protein sequence ID" value="APB31456.1"/>
    <property type="molecule type" value="Genomic_DNA"/>
</dbReference>
<reference evidence="2 3" key="1">
    <citation type="submission" date="2016-09" db="EMBL/GenBank/DDBJ databases">
        <title>Vagococcus teuberi sp. nov., isolated from the Malian artisanal sour milk fene.</title>
        <authorList>
            <person name="Wullschleger S."/>
            <person name="Seifert C."/>
            <person name="Baumgartner S."/>
            <person name="Lacroix C."/>
            <person name="Bonfoh B."/>
            <person name="Stevens M.J."/>
            <person name="Meile L."/>
        </authorList>
    </citation>
    <scope>NUCLEOTIDE SEQUENCE [LARGE SCALE GENOMIC DNA]</scope>
    <source>
        <strain evidence="2 3">DSM 21459</strain>
    </source>
</reference>
<feature type="domain" description="Helicase Helix-turn-helix" evidence="1">
    <location>
        <begin position="248"/>
        <end position="315"/>
    </location>
</feature>
<sequence length="346" mass="41289">MFIEDMILYFFHSGDVMRHSTLYHLLKGKKTTSVLSYGRLHGILNYFNLFPKLTKEQYNAYILRLISNNYLEEVEDQLVTLTAKGKEKITTLEFSRLTLQSFDYDKVDDAFWLRLLFISQVISYKSNRNSDYIPIDNNPVHQLQLKQWLVQVDGPHLVHDFFNEWQTVLSYLPIEEQEILVSQLVGDGVIGYTISQLSQQSDKGLLYYYLHHKSAIHLLLELVYQEPDQYPLFLSIIKDIKKQEEQDTVDLTRRLLEKGYSIEEVAYMRRLKPSTITDHFIEIHMKQPSSQLMTYLTPSLKEKLNNYSLKYPEYKMWKYSVVVRDIPELTFYEFKFYQFYLRDNVR</sequence>
<dbReference type="AlphaFoldDB" id="A0A1J0A694"/>
<keyword evidence="3" id="KW-1185">Reference proteome</keyword>
<dbReference type="KEGG" id="vte:BHY08_06205"/>
<dbReference type="RefSeq" id="WP_071457050.1">
    <property type="nucleotide sequence ID" value="NZ_CP017267.1"/>
</dbReference>
<evidence type="ECO:0000313" key="2">
    <source>
        <dbReference type="EMBL" id="APB31456.1"/>
    </source>
</evidence>